<feature type="compositionally biased region" description="Polar residues" evidence="2">
    <location>
        <begin position="551"/>
        <end position="566"/>
    </location>
</feature>
<feature type="compositionally biased region" description="Low complexity" evidence="2">
    <location>
        <begin position="977"/>
        <end position="986"/>
    </location>
</feature>
<reference evidence="3 4" key="1">
    <citation type="submission" date="2017-03" db="EMBL/GenBank/DDBJ databases">
        <title>Genomes of endolithic fungi from Antarctica.</title>
        <authorList>
            <person name="Coleine C."/>
            <person name="Masonjones S."/>
            <person name="Stajich J.E."/>
        </authorList>
    </citation>
    <scope>NUCLEOTIDE SEQUENCE [LARGE SCALE GENOMIC DNA]</scope>
    <source>
        <strain evidence="3 4">CCFEE 6314</strain>
    </source>
</reference>
<feature type="compositionally biased region" description="Polar residues" evidence="2">
    <location>
        <begin position="451"/>
        <end position="462"/>
    </location>
</feature>
<feature type="compositionally biased region" description="Polar residues" evidence="2">
    <location>
        <begin position="987"/>
        <end position="996"/>
    </location>
</feature>
<feature type="region of interest" description="Disordered" evidence="2">
    <location>
        <begin position="525"/>
        <end position="626"/>
    </location>
</feature>
<protein>
    <submittedName>
        <fullName evidence="3">Uncharacterized protein</fullName>
    </submittedName>
</protein>
<feature type="region of interest" description="Disordered" evidence="2">
    <location>
        <begin position="899"/>
        <end position="919"/>
    </location>
</feature>
<keyword evidence="1" id="KW-0175">Coiled coil</keyword>
<feature type="compositionally biased region" description="Polar residues" evidence="2">
    <location>
        <begin position="584"/>
        <end position="602"/>
    </location>
</feature>
<feature type="region of interest" description="Disordered" evidence="2">
    <location>
        <begin position="932"/>
        <end position="1058"/>
    </location>
</feature>
<feature type="compositionally biased region" description="Basic and acidic residues" evidence="2">
    <location>
        <begin position="603"/>
        <end position="616"/>
    </location>
</feature>
<feature type="region of interest" description="Disordered" evidence="2">
    <location>
        <begin position="155"/>
        <end position="185"/>
    </location>
</feature>
<feature type="compositionally biased region" description="Low complexity" evidence="2">
    <location>
        <begin position="478"/>
        <end position="494"/>
    </location>
</feature>
<feature type="compositionally biased region" description="Polar residues" evidence="2">
    <location>
        <begin position="1028"/>
        <end position="1045"/>
    </location>
</feature>
<comment type="caution">
    <text evidence="3">The sequence shown here is derived from an EMBL/GenBank/DDBJ whole genome shotgun (WGS) entry which is preliminary data.</text>
</comment>
<sequence>MGGDPQSSDSINEGSLHVLELFGFSYTVLTFKEQYVSWLRLAERVNEQIQATRLFSARLGVDVPVFKREAVDKTLKDTESTAQSLANSLIQWKTPLSLVDKSRPFLVLLPQNQEVIANLERLSNASQTLEREMESCKSLRANSTKRKPVNTISLQTGPIKGEQSTDHSDSNYSINDLPPVEPGNPLHHKRISRLRSRSQRNLIAEEQPLPYYQSIADGATQSPPPDHPQNLYELPVAGMRSPSIQPQVTLPSLFPMPELQGDDGLFDMTGRIDTIGQLRYSTITPGIHHLNKDDTTGHSSAQSVSQPVTLPVAAVAASSVKPLQSPPISEKLTISNPSNNNAQHNKDYPSVSTSPAVIAKPGKNLRSSTISTGSLGSPMPPIQEGEPVSNSTMADSKVCPQDSPTSEIEAVLNMSSEARPASRPEPTGNLPHIDSIPTDLPQLVNVASNSTSTMLQGQTKTLRSSEEPCTETAARQGLSQSSPNRSTSPSLTRRSLPISTAPIFQYPFTTAKSFIIESPTAADGPSYWEKDQLPAHQPSTSDTPSKPDVGRSQQVPDSTGSSSNHNDAPKLPSTDVTYERANSLPGTSHNMISINANDPSSTGKKEPSKAPHEMLQQRHTFPSQAQTATTLQQLQHLQHRRPVSRYRNHVAEVVQVPTKGKEPMRNSIGSPNEHSQSDLPPERIRPPYPVTPVQSPSEIVAKLLPATKPTSQQEEYHRKVTQQTLATAVASISAGTTRDSPLQNSNIGATRLSIEKAASEVLSHGPYTAYSPPPADVQAATRPMSAPTIEHYRAYSTLETPFSGSNKAGPSSTNPANTSISPALEDGLIPVPPAIEIAEVVRIQAPRMTHITPTDISSSARSPVKEQSPHGDTKDVDNNKALRPMSPAGLEHHVVPVATPTAVSPPIPPKIPHPQSPVGKISVLFDQDHDHVQASSSSGHVAQQHDSARFSQQTNSSPSKTAIPDQASPSVLDEQRSVSSSSAVASTINAGTQASPYNPLVLGSSNSQFNLNSGSSADVSSGSPNGTPKASNHSMLSPNNPSSTDRIGGQGGKGVARRRRSAWLFAQVEKAGTATLGTGQ</sequence>
<organism evidence="3 4">
    <name type="scientific">Exophiala mesophila</name>
    <name type="common">Black yeast-like fungus</name>
    <dbReference type="NCBI Taxonomy" id="212818"/>
    <lineage>
        <taxon>Eukaryota</taxon>
        <taxon>Fungi</taxon>
        <taxon>Dikarya</taxon>
        <taxon>Ascomycota</taxon>
        <taxon>Pezizomycotina</taxon>
        <taxon>Eurotiomycetes</taxon>
        <taxon>Chaetothyriomycetidae</taxon>
        <taxon>Chaetothyriales</taxon>
        <taxon>Herpotrichiellaceae</taxon>
        <taxon>Exophiala</taxon>
    </lineage>
</organism>
<feature type="compositionally biased region" description="Basic and acidic residues" evidence="2">
    <location>
        <begin position="863"/>
        <end position="880"/>
    </location>
</feature>
<feature type="coiled-coil region" evidence="1">
    <location>
        <begin position="112"/>
        <end position="142"/>
    </location>
</feature>
<feature type="compositionally biased region" description="Polar residues" evidence="2">
    <location>
        <begin position="851"/>
        <end position="861"/>
    </location>
</feature>
<gene>
    <name evidence="3" type="ORF">B0A52_02849</name>
</gene>
<feature type="compositionally biased region" description="Polar residues" evidence="2">
    <location>
        <begin position="365"/>
        <end position="375"/>
    </location>
</feature>
<evidence type="ECO:0000313" key="3">
    <source>
        <dbReference type="EMBL" id="RVX73959.1"/>
    </source>
</evidence>
<dbReference type="Proteomes" id="UP000288859">
    <property type="component" value="Unassembled WGS sequence"/>
</dbReference>
<evidence type="ECO:0000313" key="4">
    <source>
        <dbReference type="Proteomes" id="UP000288859"/>
    </source>
</evidence>
<dbReference type="AlphaFoldDB" id="A0A438NE52"/>
<feature type="region of interest" description="Disordered" evidence="2">
    <location>
        <begin position="657"/>
        <end position="684"/>
    </location>
</feature>
<name>A0A438NE52_EXOME</name>
<dbReference type="OrthoDB" id="10308074at2759"/>
<proteinExistence type="predicted"/>
<evidence type="ECO:0000256" key="1">
    <source>
        <dbReference type="SAM" id="Coils"/>
    </source>
</evidence>
<evidence type="ECO:0000256" key="2">
    <source>
        <dbReference type="SAM" id="MobiDB-lite"/>
    </source>
</evidence>
<feature type="compositionally biased region" description="Low complexity" evidence="2">
    <location>
        <begin position="1010"/>
        <end position="1026"/>
    </location>
</feature>
<feature type="compositionally biased region" description="Pro residues" evidence="2">
    <location>
        <begin position="903"/>
        <end position="915"/>
    </location>
</feature>
<feature type="region of interest" description="Disordered" evidence="2">
    <location>
        <begin position="851"/>
        <end position="886"/>
    </location>
</feature>
<dbReference type="VEuPathDB" id="FungiDB:PV10_02399"/>
<feature type="compositionally biased region" description="Polar residues" evidence="2">
    <location>
        <begin position="667"/>
        <end position="678"/>
    </location>
</feature>
<feature type="compositionally biased region" description="Polar residues" evidence="2">
    <location>
        <begin position="933"/>
        <end position="960"/>
    </location>
</feature>
<feature type="region of interest" description="Disordered" evidence="2">
    <location>
        <begin position="319"/>
        <end position="436"/>
    </location>
</feature>
<dbReference type="EMBL" id="NAJM01000006">
    <property type="protein sequence ID" value="RVX73959.1"/>
    <property type="molecule type" value="Genomic_DNA"/>
</dbReference>
<accession>A0A438NE52</accession>
<feature type="region of interest" description="Disordered" evidence="2">
    <location>
        <begin position="451"/>
        <end position="494"/>
    </location>
</feature>
<feature type="compositionally biased region" description="Polar residues" evidence="2">
    <location>
        <begin position="332"/>
        <end position="343"/>
    </location>
</feature>